<protein>
    <submittedName>
        <fullName evidence="1">Uncharacterized protein</fullName>
    </submittedName>
</protein>
<proteinExistence type="predicted"/>
<keyword evidence="2" id="KW-1185">Reference proteome</keyword>
<name>A0A0V0SVW9_9BILA</name>
<organism evidence="1 2">
    <name type="scientific">Trichinella murrelli</name>
    <dbReference type="NCBI Taxonomy" id="144512"/>
    <lineage>
        <taxon>Eukaryota</taxon>
        <taxon>Metazoa</taxon>
        <taxon>Ecdysozoa</taxon>
        <taxon>Nematoda</taxon>
        <taxon>Enoplea</taxon>
        <taxon>Dorylaimia</taxon>
        <taxon>Trichinellida</taxon>
        <taxon>Trichinellidae</taxon>
        <taxon>Trichinella</taxon>
    </lineage>
</organism>
<sequence length="40" mass="4789">MTVSVYPRPLENVPAEKFTDLTIRKPKRAMHRRNYTTITR</sequence>
<evidence type="ECO:0000313" key="2">
    <source>
        <dbReference type="Proteomes" id="UP000055048"/>
    </source>
</evidence>
<accession>A0A0V0SVW9</accession>
<comment type="caution">
    <text evidence="1">The sequence shown here is derived from an EMBL/GenBank/DDBJ whole genome shotgun (WGS) entry which is preliminary data.</text>
</comment>
<dbReference type="AlphaFoldDB" id="A0A0V0SVW9"/>
<reference evidence="1 2" key="1">
    <citation type="submission" date="2015-01" db="EMBL/GenBank/DDBJ databases">
        <title>Evolution of Trichinella species and genotypes.</title>
        <authorList>
            <person name="Korhonen P.K."/>
            <person name="Edoardo P."/>
            <person name="Giuseppe L.R."/>
            <person name="Gasser R.B."/>
        </authorList>
    </citation>
    <scope>NUCLEOTIDE SEQUENCE [LARGE SCALE GENOMIC DNA]</scope>
    <source>
        <strain evidence="1">ISS417</strain>
    </source>
</reference>
<dbReference type="EMBL" id="JYDJ01002147">
    <property type="protein sequence ID" value="KRX30865.1"/>
    <property type="molecule type" value="Genomic_DNA"/>
</dbReference>
<gene>
    <name evidence="1" type="ORF">T05_2775</name>
</gene>
<dbReference type="Proteomes" id="UP000055048">
    <property type="component" value="Unassembled WGS sequence"/>
</dbReference>
<evidence type="ECO:0000313" key="1">
    <source>
        <dbReference type="EMBL" id="KRX30865.1"/>
    </source>
</evidence>